<dbReference type="InParanoid" id="A0A0C3NL82"/>
<dbReference type="HOGENOM" id="CLU_1540682_0_0_1"/>
<gene>
    <name evidence="1" type="ORF">M404DRAFT_291677</name>
</gene>
<dbReference type="Proteomes" id="UP000054217">
    <property type="component" value="Unassembled WGS sequence"/>
</dbReference>
<accession>A0A0C3NL82</accession>
<reference evidence="1 2" key="1">
    <citation type="submission" date="2014-04" db="EMBL/GenBank/DDBJ databases">
        <authorList>
            <consortium name="DOE Joint Genome Institute"/>
            <person name="Kuo A."/>
            <person name="Kohler A."/>
            <person name="Costa M.D."/>
            <person name="Nagy L.G."/>
            <person name="Floudas D."/>
            <person name="Copeland A."/>
            <person name="Barry K.W."/>
            <person name="Cichocki N."/>
            <person name="Veneault-Fourrey C."/>
            <person name="LaButti K."/>
            <person name="Lindquist E.A."/>
            <person name="Lipzen A."/>
            <person name="Lundell T."/>
            <person name="Morin E."/>
            <person name="Murat C."/>
            <person name="Sun H."/>
            <person name="Tunlid A."/>
            <person name="Henrissat B."/>
            <person name="Grigoriev I.V."/>
            <person name="Hibbett D.S."/>
            <person name="Martin F."/>
            <person name="Nordberg H.P."/>
            <person name="Cantor M.N."/>
            <person name="Hua S.X."/>
        </authorList>
    </citation>
    <scope>NUCLEOTIDE SEQUENCE [LARGE SCALE GENOMIC DNA]</scope>
    <source>
        <strain evidence="1 2">Marx 270</strain>
    </source>
</reference>
<dbReference type="OrthoDB" id="2758165at2759"/>
<evidence type="ECO:0000313" key="1">
    <source>
        <dbReference type="EMBL" id="KIN96068.1"/>
    </source>
</evidence>
<proteinExistence type="predicted"/>
<dbReference type="AlphaFoldDB" id="A0A0C3NL82"/>
<organism evidence="1 2">
    <name type="scientific">Pisolithus tinctorius Marx 270</name>
    <dbReference type="NCBI Taxonomy" id="870435"/>
    <lineage>
        <taxon>Eukaryota</taxon>
        <taxon>Fungi</taxon>
        <taxon>Dikarya</taxon>
        <taxon>Basidiomycota</taxon>
        <taxon>Agaricomycotina</taxon>
        <taxon>Agaricomycetes</taxon>
        <taxon>Agaricomycetidae</taxon>
        <taxon>Boletales</taxon>
        <taxon>Sclerodermatineae</taxon>
        <taxon>Pisolithaceae</taxon>
        <taxon>Pisolithus</taxon>
    </lineage>
</organism>
<reference evidence="2" key="2">
    <citation type="submission" date="2015-01" db="EMBL/GenBank/DDBJ databases">
        <title>Evolutionary Origins and Diversification of the Mycorrhizal Mutualists.</title>
        <authorList>
            <consortium name="DOE Joint Genome Institute"/>
            <consortium name="Mycorrhizal Genomics Consortium"/>
            <person name="Kohler A."/>
            <person name="Kuo A."/>
            <person name="Nagy L.G."/>
            <person name="Floudas D."/>
            <person name="Copeland A."/>
            <person name="Barry K.W."/>
            <person name="Cichocki N."/>
            <person name="Veneault-Fourrey C."/>
            <person name="LaButti K."/>
            <person name="Lindquist E.A."/>
            <person name="Lipzen A."/>
            <person name="Lundell T."/>
            <person name="Morin E."/>
            <person name="Murat C."/>
            <person name="Riley R."/>
            <person name="Ohm R."/>
            <person name="Sun H."/>
            <person name="Tunlid A."/>
            <person name="Henrissat B."/>
            <person name="Grigoriev I.V."/>
            <person name="Hibbett D.S."/>
            <person name="Martin F."/>
        </authorList>
    </citation>
    <scope>NUCLEOTIDE SEQUENCE [LARGE SCALE GENOMIC DNA]</scope>
    <source>
        <strain evidence="2">Marx 270</strain>
    </source>
</reference>
<protein>
    <submittedName>
        <fullName evidence="1">Uncharacterized protein</fullName>
    </submittedName>
</protein>
<keyword evidence="2" id="KW-1185">Reference proteome</keyword>
<dbReference type="EMBL" id="KN832054">
    <property type="protein sequence ID" value="KIN96068.1"/>
    <property type="molecule type" value="Genomic_DNA"/>
</dbReference>
<name>A0A0C3NL82_PISTI</name>
<evidence type="ECO:0000313" key="2">
    <source>
        <dbReference type="Proteomes" id="UP000054217"/>
    </source>
</evidence>
<sequence length="174" mass="19395">MSSRIEHLRIRPSAALLDLPIVAVEHKKKSGDLAKRMNQLRMYLAASVKFLQAIGITNFPVYGVEADGPIVSLPAAVLRGDDNLNEWVYVSTPLGAWHYAIVLYRLAKIHAGLLGERFGMVKEDLTTSLRIKGKDMEELTITHQLVLLAADSKAIFLSKMSEKKLGEVRSIWVK</sequence>